<feature type="transmembrane region" description="Helical" evidence="1">
    <location>
        <begin position="7"/>
        <end position="28"/>
    </location>
</feature>
<feature type="transmembrane region" description="Helical" evidence="1">
    <location>
        <begin position="79"/>
        <end position="100"/>
    </location>
</feature>
<reference evidence="2 3" key="1">
    <citation type="submission" date="2015-12" db="EMBL/GenBank/DDBJ databases">
        <title>Complete genome of Lacimicrobium alkaliphilum KCTC 32984.</title>
        <authorList>
            <person name="Kim S.-G."/>
            <person name="Lee Y.-J."/>
        </authorList>
    </citation>
    <scope>NUCLEOTIDE SEQUENCE [LARGE SCALE GENOMIC DNA]</scope>
    <source>
        <strain evidence="2 3">YelD216</strain>
    </source>
</reference>
<evidence type="ECO:0000313" key="3">
    <source>
        <dbReference type="Proteomes" id="UP000068447"/>
    </source>
</evidence>
<evidence type="ECO:0000313" key="2">
    <source>
        <dbReference type="EMBL" id="ALS97411.1"/>
    </source>
</evidence>
<dbReference type="RefSeq" id="WP_062476439.1">
    <property type="nucleotide sequence ID" value="NZ_CP013650.1"/>
</dbReference>
<feature type="transmembrane region" description="Helical" evidence="1">
    <location>
        <begin position="48"/>
        <end position="67"/>
    </location>
</feature>
<accession>A0A0U2Z3C7</accession>
<sequence>MISRKYIISVVLLFFVALIWNGLFHMVIIVEQNKMITFLLRPDLSENIFLSLLITLLIVTLFVVSYSKWRKNGTLFESLVHGLFFAILAGVLVNANQYLMYPIPGVLAGLWFIGGLIEFALYSATVWLVQQNREFA</sequence>
<dbReference type="Proteomes" id="UP000068447">
    <property type="component" value="Chromosome"/>
</dbReference>
<keyword evidence="1" id="KW-0472">Membrane</keyword>
<dbReference type="AlphaFoldDB" id="A0A0U2Z3C7"/>
<dbReference type="STRING" id="1526571.AT746_03400"/>
<feature type="transmembrane region" description="Helical" evidence="1">
    <location>
        <begin position="106"/>
        <end position="129"/>
    </location>
</feature>
<keyword evidence="1" id="KW-1133">Transmembrane helix</keyword>
<evidence type="ECO:0000256" key="1">
    <source>
        <dbReference type="SAM" id="Phobius"/>
    </source>
</evidence>
<organism evidence="2 3">
    <name type="scientific">Lacimicrobium alkaliphilum</name>
    <dbReference type="NCBI Taxonomy" id="1526571"/>
    <lineage>
        <taxon>Bacteria</taxon>
        <taxon>Pseudomonadati</taxon>
        <taxon>Pseudomonadota</taxon>
        <taxon>Gammaproteobacteria</taxon>
        <taxon>Alteromonadales</taxon>
        <taxon>Alteromonadaceae</taxon>
        <taxon>Lacimicrobium</taxon>
    </lineage>
</organism>
<keyword evidence="1" id="KW-0812">Transmembrane</keyword>
<dbReference type="OrthoDB" id="7066628at2"/>
<dbReference type="KEGG" id="lal:AT746_03400"/>
<proteinExistence type="predicted"/>
<name>A0A0U2Z3C7_9ALTE</name>
<gene>
    <name evidence="2" type="ORF">AT746_03400</name>
</gene>
<dbReference type="EMBL" id="CP013650">
    <property type="protein sequence ID" value="ALS97411.1"/>
    <property type="molecule type" value="Genomic_DNA"/>
</dbReference>
<protein>
    <submittedName>
        <fullName evidence="2">Uncharacterized protein</fullName>
    </submittedName>
</protein>
<keyword evidence="3" id="KW-1185">Reference proteome</keyword>